<gene>
    <name evidence="1" type="ORF">QNI19_02515</name>
</gene>
<keyword evidence="2" id="KW-1185">Reference proteome</keyword>
<dbReference type="Proteomes" id="UP001228581">
    <property type="component" value="Unassembled WGS sequence"/>
</dbReference>
<accession>A0ABT7CDT0</accession>
<protein>
    <submittedName>
        <fullName evidence="1">Uncharacterized protein</fullName>
    </submittedName>
</protein>
<comment type="caution">
    <text evidence="1">The sequence shown here is derived from an EMBL/GenBank/DDBJ whole genome shotgun (WGS) entry which is preliminary data.</text>
</comment>
<evidence type="ECO:0000313" key="1">
    <source>
        <dbReference type="EMBL" id="MDJ1491787.1"/>
    </source>
</evidence>
<name>A0ABT7CDT0_9BACT</name>
<dbReference type="EMBL" id="JASJOT010000001">
    <property type="protein sequence ID" value="MDJ1491787.1"/>
    <property type="molecule type" value="Genomic_DNA"/>
</dbReference>
<proteinExistence type="predicted"/>
<evidence type="ECO:0000313" key="2">
    <source>
        <dbReference type="Proteomes" id="UP001228581"/>
    </source>
</evidence>
<sequence length="125" mass="14918">MPTEIINYYDGFEGEPEIILTQKDGLTTKQIRLWDGYFNAIMNLIKVDPISGRWTHLAYYYHLHIGWYEEDSWQIPDLTSTLKQIHEIQIPETNDMDILVEIQYRIIHFLEDAISNNRTVCIHYE</sequence>
<reference evidence="1 2" key="1">
    <citation type="submission" date="2023-05" db="EMBL/GenBank/DDBJ databases">
        <authorList>
            <person name="Zhang X."/>
        </authorList>
    </citation>
    <scope>NUCLEOTIDE SEQUENCE [LARGE SCALE GENOMIC DNA]</scope>
    <source>
        <strain evidence="1 2">DM2B3-1</strain>
    </source>
</reference>
<organism evidence="1 2">
    <name type="scientific">Xanthocytophaga flava</name>
    <dbReference type="NCBI Taxonomy" id="3048013"/>
    <lineage>
        <taxon>Bacteria</taxon>
        <taxon>Pseudomonadati</taxon>
        <taxon>Bacteroidota</taxon>
        <taxon>Cytophagia</taxon>
        <taxon>Cytophagales</taxon>
        <taxon>Rhodocytophagaceae</taxon>
        <taxon>Xanthocytophaga</taxon>
    </lineage>
</organism>
<dbReference type="RefSeq" id="WP_313991851.1">
    <property type="nucleotide sequence ID" value="NZ_JASJOT010000001.1"/>
</dbReference>